<proteinExistence type="predicted"/>
<dbReference type="Gene3D" id="2.60.120.10">
    <property type="entry name" value="Jelly Rolls"/>
    <property type="match status" value="1"/>
</dbReference>
<name>A0A5C6AEP2_9BACT</name>
<dbReference type="SUPFAM" id="SSF51182">
    <property type="entry name" value="RmlC-like cupins"/>
    <property type="match status" value="1"/>
</dbReference>
<dbReference type="InterPro" id="IPR011051">
    <property type="entry name" value="RmlC_Cupin_sf"/>
</dbReference>
<dbReference type="OrthoDB" id="287918at2"/>
<evidence type="ECO:0000313" key="2">
    <source>
        <dbReference type="EMBL" id="TWT97887.1"/>
    </source>
</evidence>
<dbReference type="Pfam" id="PF07883">
    <property type="entry name" value="Cupin_2"/>
    <property type="match status" value="1"/>
</dbReference>
<dbReference type="AlphaFoldDB" id="A0A5C6AEP2"/>
<dbReference type="CDD" id="cd20295">
    <property type="entry name" value="cupin_Pac13-like"/>
    <property type="match status" value="1"/>
</dbReference>
<dbReference type="InterPro" id="IPR014710">
    <property type="entry name" value="RmlC-like_jellyroll"/>
</dbReference>
<evidence type="ECO:0000259" key="1">
    <source>
        <dbReference type="Pfam" id="PF07883"/>
    </source>
</evidence>
<dbReference type="InterPro" id="IPR013096">
    <property type="entry name" value="Cupin_2"/>
</dbReference>
<sequence length="119" mass="13245">MSRYAVTQLDAIDPVPCPCGQTRRAFVDDPDQTASLHLVEVSSDSRAHYHKRLTEIYYVVEGAGEIELDGERFPLRVGTSVLIKPGVRHRAIPAADATAPLRLINMPVPAFDPDDEWFD</sequence>
<protein>
    <submittedName>
        <fullName evidence="2">Cupin domain protein</fullName>
    </submittedName>
</protein>
<dbReference type="EMBL" id="SJPR01000002">
    <property type="protein sequence ID" value="TWT97887.1"/>
    <property type="molecule type" value="Genomic_DNA"/>
</dbReference>
<accession>A0A5C6AEP2</accession>
<dbReference type="Proteomes" id="UP000317421">
    <property type="component" value="Unassembled WGS sequence"/>
</dbReference>
<reference evidence="2 3" key="1">
    <citation type="submission" date="2019-02" db="EMBL/GenBank/DDBJ databases">
        <title>Deep-cultivation of Planctomycetes and their phenomic and genomic characterization uncovers novel biology.</title>
        <authorList>
            <person name="Wiegand S."/>
            <person name="Jogler M."/>
            <person name="Boedeker C."/>
            <person name="Pinto D."/>
            <person name="Vollmers J."/>
            <person name="Rivas-Marin E."/>
            <person name="Kohn T."/>
            <person name="Peeters S.H."/>
            <person name="Heuer A."/>
            <person name="Rast P."/>
            <person name="Oberbeckmann S."/>
            <person name="Bunk B."/>
            <person name="Jeske O."/>
            <person name="Meyerdierks A."/>
            <person name="Storesund J.E."/>
            <person name="Kallscheuer N."/>
            <person name="Luecker S."/>
            <person name="Lage O.M."/>
            <person name="Pohl T."/>
            <person name="Merkel B.J."/>
            <person name="Hornburger P."/>
            <person name="Mueller R.-W."/>
            <person name="Bruemmer F."/>
            <person name="Labrenz M."/>
            <person name="Spormann A.M."/>
            <person name="Op Den Camp H."/>
            <person name="Overmann J."/>
            <person name="Amann R."/>
            <person name="Jetten M.S.M."/>
            <person name="Mascher T."/>
            <person name="Medema M.H."/>
            <person name="Devos D.P."/>
            <person name="Kaster A.-K."/>
            <person name="Ovreas L."/>
            <person name="Rohde M."/>
            <person name="Galperin M.Y."/>
            <person name="Jogler C."/>
        </authorList>
    </citation>
    <scope>NUCLEOTIDE SEQUENCE [LARGE SCALE GENOMIC DNA]</scope>
    <source>
        <strain evidence="2 3">Pla108</strain>
    </source>
</reference>
<comment type="caution">
    <text evidence="2">The sequence shown here is derived from an EMBL/GenBank/DDBJ whole genome shotgun (WGS) entry which is preliminary data.</text>
</comment>
<dbReference type="RefSeq" id="WP_146444781.1">
    <property type="nucleotide sequence ID" value="NZ_SJPR01000002.1"/>
</dbReference>
<evidence type="ECO:0000313" key="3">
    <source>
        <dbReference type="Proteomes" id="UP000317421"/>
    </source>
</evidence>
<feature type="domain" description="Cupin type-2" evidence="1">
    <location>
        <begin position="40"/>
        <end position="104"/>
    </location>
</feature>
<gene>
    <name evidence="2" type="ORF">Pla108_20410</name>
</gene>
<organism evidence="2 3">
    <name type="scientific">Botrimarina colliarenosi</name>
    <dbReference type="NCBI Taxonomy" id="2528001"/>
    <lineage>
        <taxon>Bacteria</taxon>
        <taxon>Pseudomonadati</taxon>
        <taxon>Planctomycetota</taxon>
        <taxon>Planctomycetia</taxon>
        <taxon>Pirellulales</taxon>
        <taxon>Lacipirellulaceae</taxon>
        <taxon>Botrimarina</taxon>
    </lineage>
</organism>
<keyword evidence="3" id="KW-1185">Reference proteome</keyword>